<dbReference type="Gene3D" id="3.20.20.80">
    <property type="entry name" value="Glycosidases"/>
    <property type="match status" value="1"/>
</dbReference>
<keyword evidence="6" id="KW-0443">Lipid metabolism</keyword>
<dbReference type="KEGG" id="nlo:107217966"/>
<evidence type="ECO:0000313" key="10">
    <source>
        <dbReference type="Proteomes" id="UP000829291"/>
    </source>
</evidence>
<name>A0A6J0B859_NEOLC</name>
<dbReference type="InterPro" id="IPR001139">
    <property type="entry name" value="Glyco_hydro_30"/>
</dbReference>
<dbReference type="GO" id="GO:0004348">
    <property type="term" value="F:glucosylceramidase activity"/>
    <property type="evidence" value="ECO:0007669"/>
    <property type="project" value="UniProtKB-EC"/>
</dbReference>
<dbReference type="OrthoDB" id="2160638at2759"/>
<dbReference type="FunCoup" id="A0A6J0B859">
    <property type="interactions" value="171"/>
</dbReference>
<dbReference type="RefSeq" id="XP_015511179.2">
    <property type="nucleotide sequence ID" value="XM_015655693.2"/>
</dbReference>
<dbReference type="GO" id="GO:0006680">
    <property type="term" value="P:glucosylceramide catabolic process"/>
    <property type="evidence" value="ECO:0007669"/>
    <property type="project" value="UniProtKB-ARBA"/>
</dbReference>
<evidence type="ECO:0000256" key="5">
    <source>
        <dbReference type="ARBA" id="ARBA00022801"/>
    </source>
</evidence>
<dbReference type="SUPFAM" id="SSF51011">
    <property type="entry name" value="Glycosyl hydrolase domain"/>
    <property type="match status" value="1"/>
</dbReference>
<dbReference type="GO" id="GO:0016758">
    <property type="term" value="F:hexosyltransferase activity"/>
    <property type="evidence" value="ECO:0007669"/>
    <property type="project" value="UniProtKB-ARBA"/>
</dbReference>
<dbReference type="GO" id="GO:0032006">
    <property type="term" value="P:regulation of TOR signaling"/>
    <property type="evidence" value="ECO:0007669"/>
    <property type="project" value="UniProtKB-ARBA"/>
</dbReference>
<comment type="catalytic activity">
    <reaction evidence="1">
        <text>a beta-D-glucosyl-(1&lt;-&gt;1')-N-acylsphing-4-enine + H2O = an N-acylsphing-4-enine + D-glucose</text>
        <dbReference type="Rhea" id="RHEA:13269"/>
        <dbReference type="ChEBI" id="CHEBI:4167"/>
        <dbReference type="ChEBI" id="CHEBI:15377"/>
        <dbReference type="ChEBI" id="CHEBI:22801"/>
        <dbReference type="ChEBI" id="CHEBI:52639"/>
        <dbReference type="EC" id="3.2.1.45"/>
    </reaction>
    <physiologicalReaction direction="left-to-right" evidence="1">
        <dbReference type="Rhea" id="RHEA:13270"/>
    </physiologicalReaction>
</comment>
<evidence type="ECO:0000259" key="8">
    <source>
        <dbReference type="Pfam" id="PF02055"/>
    </source>
</evidence>
<dbReference type="GO" id="GO:0006914">
    <property type="term" value="P:autophagy"/>
    <property type="evidence" value="ECO:0007669"/>
    <property type="project" value="UniProtKB-ARBA"/>
</dbReference>
<reference evidence="11" key="1">
    <citation type="submission" date="2025-08" db="UniProtKB">
        <authorList>
            <consortium name="RefSeq"/>
        </authorList>
    </citation>
    <scope>IDENTIFICATION</scope>
    <source>
        <tissue evidence="11">Thorax and Abdomen</tissue>
    </source>
</reference>
<keyword evidence="6" id="KW-0326">Glycosidase</keyword>
<feature type="domain" description="Glycosyl hydrolase family 30 beta sandwich" evidence="9">
    <location>
        <begin position="442"/>
        <end position="503"/>
    </location>
</feature>
<evidence type="ECO:0000256" key="1">
    <source>
        <dbReference type="ARBA" id="ARBA00001013"/>
    </source>
</evidence>
<dbReference type="PANTHER" id="PTHR11069:SF23">
    <property type="entry name" value="LYSOSOMAL ACID GLUCOSYLCERAMIDASE"/>
    <property type="match status" value="1"/>
</dbReference>
<dbReference type="GO" id="GO:0007040">
    <property type="term" value="P:lysosome organization"/>
    <property type="evidence" value="ECO:0007669"/>
    <property type="project" value="UniProtKB-ARBA"/>
</dbReference>
<dbReference type="GO" id="GO:0016241">
    <property type="term" value="P:regulation of macroautophagy"/>
    <property type="evidence" value="ECO:0007669"/>
    <property type="project" value="UniProtKB-ARBA"/>
</dbReference>
<dbReference type="InterPro" id="IPR033453">
    <property type="entry name" value="Glyco_hydro_30_TIM-barrel"/>
</dbReference>
<dbReference type="GO" id="GO:0042391">
    <property type="term" value="P:regulation of membrane potential"/>
    <property type="evidence" value="ECO:0007669"/>
    <property type="project" value="UniProtKB-ARBA"/>
</dbReference>
<dbReference type="InterPro" id="IPR017853">
    <property type="entry name" value="GH"/>
</dbReference>
<dbReference type="PANTHER" id="PTHR11069">
    <property type="entry name" value="GLUCOSYLCERAMIDASE"/>
    <property type="match status" value="1"/>
</dbReference>
<dbReference type="GO" id="GO:0005764">
    <property type="term" value="C:lysosome"/>
    <property type="evidence" value="ECO:0007669"/>
    <property type="project" value="UniProtKB-ARBA"/>
</dbReference>
<organism evidence="11">
    <name type="scientific">Neodiprion lecontei</name>
    <name type="common">Redheaded pine sawfly</name>
    <dbReference type="NCBI Taxonomy" id="441921"/>
    <lineage>
        <taxon>Eukaryota</taxon>
        <taxon>Metazoa</taxon>
        <taxon>Ecdysozoa</taxon>
        <taxon>Arthropoda</taxon>
        <taxon>Hexapoda</taxon>
        <taxon>Insecta</taxon>
        <taxon>Pterygota</taxon>
        <taxon>Neoptera</taxon>
        <taxon>Endopterygota</taxon>
        <taxon>Hymenoptera</taxon>
        <taxon>Tenthredinoidea</taxon>
        <taxon>Diprionidae</taxon>
        <taxon>Diprioninae</taxon>
        <taxon>Neodiprion</taxon>
    </lineage>
</organism>
<dbReference type="GO" id="GO:0051246">
    <property type="term" value="P:regulation of protein metabolic process"/>
    <property type="evidence" value="ECO:0007669"/>
    <property type="project" value="UniProtKB-ARBA"/>
</dbReference>
<dbReference type="GO" id="GO:0030163">
    <property type="term" value="P:protein catabolic process"/>
    <property type="evidence" value="ECO:0007669"/>
    <property type="project" value="UniProtKB-ARBA"/>
</dbReference>
<dbReference type="InterPro" id="IPR033452">
    <property type="entry name" value="GH30_C"/>
</dbReference>
<feature type="chain" id="PRO_5047198911" description="Glucosylceramidase" evidence="7">
    <location>
        <begin position="18"/>
        <end position="506"/>
    </location>
</feature>
<keyword evidence="4 7" id="KW-0732">Signal</keyword>
<dbReference type="GO" id="GO:0005774">
    <property type="term" value="C:vacuolar membrane"/>
    <property type="evidence" value="ECO:0007669"/>
    <property type="project" value="UniProtKB-ARBA"/>
</dbReference>
<dbReference type="GeneID" id="107217966"/>
<keyword evidence="10" id="KW-1185">Reference proteome</keyword>
<protein>
    <recommendedName>
        <fullName evidence="3 6">Glucosylceramidase</fullName>
        <ecNumber evidence="3 6">3.2.1.45</ecNumber>
    </recommendedName>
</protein>
<dbReference type="GO" id="GO:0008202">
    <property type="term" value="P:steroid metabolic process"/>
    <property type="evidence" value="ECO:0007669"/>
    <property type="project" value="UniProtKB-ARBA"/>
</dbReference>
<evidence type="ECO:0000259" key="9">
    <source>
        <dbReference type="Pfam" id="PF17189"/>
    </source>
</evidence>
<dbReference type="Pfam" id="PF02055">
    <property type="entry name" value="Glyco_hydro_30"/>
    <property type="match status" value="1"/>
</dbReference>
<keyword evidence="6" id="KW-0746">Sphingolipid metabolism</keyword>
<dbReference type="GO" id="GO:0010605">
    <property type="term" value="P:negative regulation of macromolecule metabolic process"/>
    <property type="evidence" value="ECO:0007669"/>
    <property type="project" value="UniProtKB-ARBA"/>
</dbReference>
<evidence type="ECO:0000256" key="6">
    <source>
        <dbReference type="RuleBase" id="RU361188"/>
    </source>
</evidence>
<feature type="signal peptide" evidence="7">
    <location>
        <begin position="1"/>
        <end position="17"/>
    </location>
</feature>
<comment type="similarity">
    <text evidence="2 6">Belongs to the glycosyl hydrolase 30 family.</text>
</comment>
<dbReference type="SUPFAM" id="SSF51445">
    <property type="entry name" value="(Trans)glycosidases"/>
    <property type="match status" value="1"/>
</dbReference>
<evidence type="ECO:0000256" key="2">
    <source>
        <dbReference type="ARBA" id="ARBA00005382"/>
    </source>
</evidence>
<keyword evidence="5 6" id="KW-0378">Hydrolase</keyword>
<dbReference type="InParanoid" id="A0A6J0B859"/>
<feature type="domain" description="Glycosyl hydrolase family 30 TIM-barrel" evidence="8">
    <location>
        <begin position="94"/>
        <end position="439"/>
    </location>
</feature>
<dbReference type="GO" id="GO:0006066">
    <property type="term" value="P:alcohol metabolic process"/>
    <property type="evidence" value="ECO:0007669"/>
    <property type="project" value="UniProtKB-ARBA"/>
</dbReference>
<proteinExistence type="inferred from homology"/>
<accession>A0A6J0B859</accession>
<dbReference type="Proteomes" id="UP000829291">
    <property type="component" value="Chromosome 3"/>
</dbReference>
<dbReference type="PRINTS" id="PR00843">
    <property type="entry name" value="GLHYDRLASE30"/>
</dbReference>
<evidence type="ECO:0000256" key="7">
    <source>
        <dbReference type="SAM" id="SignalP"/>
    </source>
</evidence>
<dbReference type="GO" id="GO:0005102">
    <property type="term" value="F:signaling receptor binding"/>
    <property type="evidence" value="ECO:0007669"/>
    <property type="project" value="UniProtKB-ARBA"/>
</dbReference>
<evidence type="ECO:0000256" key="3">
    <source>
        <dbReference type="ARBA" id="ARBA00012658"/>
    </source>
</evidence>
<dbReference type="Pfam" id="PF17189">
    <property type="entry name" value="Glyco_hydro_30C"/>
    <property type="match status" value="1"/>
</dbReference>
<sequence>MQRFYLLLILWICAAESLPCVPRDFGNGGTVCVCNATYCDSTPELEIPEIGSFVRYVSSRDGLRLDPTEGAFTNESATADVTLQLDLNTTFQTIHGFGGAFTDATGINIKLLSNATADYILRSYFGEEGSRYNLGRVPIGGSDFSTRAYTYDDTQSVDMQLNNFSLAEEDIKYKIPLMQEALRMNRDLRFFASAWTAPPWMKTNNDYTGFGFLLEEYYQVYAEYTVKFMDEYKSYGLKMWAMTTGNEPSTGIIPVSGINSMGWTPSGMGKWVAENLGPTMSKSEHKDTIILAFDDQKFGLPWYVSDMFSNKVAKNYTAGIAFHWYWDSIVPSWVIDRTHYYFPEKFLIMTEASVGDKSWEFDKVVLGSWERGEMYITDIMDNLQHWVTGWVDWNLALNHHGGPNWKSNFVDSAIIVNAENDEFYKQPMFYGLAHFSKFIPRGSVRLKLSQEGSSTIAVAFKTPDNKIVIVLYNTLTENQHAVIRDQERGIIDLQLPPKSIHTIMYK</sequence>
<gene>
    <name evidence="11" type="primary">LOC107217966</name>
</gene>
<evidence type="ECO:0000313" key="11">
    <source>
        <dbReference type="RefSeq" id="XP_015511179.2"/>
    </source>
</evidence>
<evidence type="ECO:0000256" key="4">
    <source>
        <dbReference type="ARBA" id="ARBA00022729"/>
    </source>
</evidence>
<dbReference type="EC" id="3.2.1.45" evidence="3 6"/>